<dbReference type="SUPFAM" id="SSF46785">
    <property type="entry name" value="Winged helix' DNA-binding domain"/>
    <property type="match status" value="1"/>
</dbReference>
<dbReference type="HOGENOM" id="CLU_083287_15_0_11"/>
<reference evidence="3" key="1">
    <citation type="journal article" date="2006" name="Proc. Natl. Acad. Sci. U.S.A.">
        <title>The complete genome of Rhodococcus sp. RHA1 provides insights into a catabolic powerhouse.</title>
        <authorList>
            <person name="McLeod M.P."/>
            <person name="Warren R.L."/>
            <person name="Hsiao W.W.L."/>
            <person name="Araki N."/>
            <person name="Myhre M."/>
            <person name="Fernandes C."/>
            <person name="Miyazawa D."/>
            <person name="Wong W."/>
            <person name="Lillquist A.L."/>
            <person name="Wang D."/>
            <person name="Dosanjh M."/>
            <person name="Hara H."/>
            <person name="Petrescu A."/>
            <person name="Morin R.D."/>
            <person name="Yang G."/>
            <person name="Stott J.M."/>
            <person name="Schein J.E."/>
            <person name="Shin H."/>
            <person name="Smailus D."/>
            <person name="Siddiqui A.S."/>
            <person name="Marra M.A."/>
            <person name="Jones S.J.M."/>
            <person name="Holt R."/>
            <person name="Brinkman F.S.L."/>
            <person name="Miyauchi K."/>
            <person name="Fukuda M."/>
            <person name="Davies J.E."/>
            <person name="Mohn W.W."/>
            <person name="Eltis L.D."/>
        </authorList>
    </citation>
    <scope>NUCLEOTIDE SEQUENCE [LARGE SCALE GENOMIC DNA]</scope>
    <source>
        <strain evidence="3">RHA1</strain>
    </source>
</reference>
<proteinExistence type="predicted"/>
<dbReference type="KEGG" id="rha:RHA1_ro05926"/>
<dbReference type="PANTHER" id="PTHR33164">
    <property type="entry name" value="TRANSCRIPTIONAL REGULATOR, MARR FAMILY"/>
    <property type="match status" value="1"/>
</dbReference>
<dbReference type="InterPro" id="IPR036388">
    <property type="entry name" value="WH-like_DNA-bd_sf"/>
</dbReference>
<dbReference type="GO" id="GO:0003700">
    <property type="term" value="F:DNA-binding transcription factor activity"/>
    <property type="evidence" value="ECO:0007669"/>
    <property type="project" value="InterPro"/>
</dbReference>
<protein>
    <submittedName>
        <fullName evidence="2">Probable transcriptional regulator, MarR family protein</fullName>
    </submittedName>
</protein>
<dbReference type="PROSITE" id="PS50995">
    <property type="entry name" value="HTH_MARR_2"/>
    <property type="match status" value="1"/>
</dbReference>
<dbReference type="AlphaFoldDB" id="Q0S433"/>
<evidence type="ECO:0000313" key="3">
    <source>
        <dbReference type="Proteomes" id="UP000008710"/>
    </source>
</evidence>
<dbReference type="Gene3D" id="1.10.10.10">
    <property type="entry name" value="Winged helix-like DNA-binding domain superfamily/Winged helix DNA-binding domain"/>
    <property type="match status" value="1"/>
</dbReference>
<dbReference type="EMBL" id="CP000431">
    <property type="protein sequence ID" value="ABG97703.1"/>
    <property type="molecule type" value="Genomic_DNA"/>
</dbReference>
<dbReference type="InterPro" id="IPR000835">
    <property type="entry name" value="HTH_MarR-typ"/>
</dbReference>
<sequence length="158" mass="17791">MEVSVSERDEVAAAVENELTLLSRYHAHAQRAGFQLDRSAYLLLGRLELEHPLSLKQLAEAFRLDISTINRQIGALLKRGLVERVPDPDGGMARKVEATALGLEQLHADRALGRKGVERIIAEWSDHDRGELRRLLTKFNGEIEKYDGNSWPRTGRTP</sequence>
<organism evidence="2 3">
    <name type="scientific">Rhodococcus jostii (strain RHA1)</name>
    <dbReference type="NCBI Taxonomy" id="101510"/>
    <lineage>
        <taxon>Bacteria</taxon>
        <taxon>Bacillati</taxon>
        <taxon>Actinomycetota</taxon>
        <taxon>Actinomycetes</taxon>
        <taxon>Mycobacteriales</taxon>
        <taxon>Nocardiaceae</taxon>
        <taxon>Rhodococcus</taxon>
    </lineage>
</organism>
<dbReference type="eggNOG" id="COG1846">
    <property type="taxonomic scope" value="Bacteria"/>
</dbReference>
<dbReference type="Pfam" id="PF01047">
    <property type="entry name" value="MarR"/>
    <property type="match status" value="1"/>
</dbReference>
<gene>
    <name evidence="2" type="ordered locus">RHA1_ro05926</name>
</gene>
<dbReference type="PANTHER" id="PTHR33164:SF57">
    <property type="entry name" value="MARR-FAMILY TRANSCRIPTIONAL REGULATOR"/>
    <property type="match status" value="1"/>
</dbReference>
<dbReference type="Proteomes" id="UP000008710">
    <property type="component" value="Chromosome"/>
</dbReference>
<accession>Q0S433</accession>
<name>Q0S433_RHOJR</name>
<dbReference type="InterPro" id="IPR036390">
    <property type="entry name" value="WH_DNA-bd_sf"/>
</dbReference>
<dbReference type="SMART" id="SM00347">
    <property type="entry name" value="HTH_MARR"/>
    <property type="match status" value="1"/>
</dbReference>
<dbReference type="InterPro" id="IPR039422">
    <property type="entry name" value="MarR/SlyA-like"/>
</dbReference>
<dbReference type="GO" id="GO:0006950">
    <property type="term" value="P:response to stress"/>
    <property type="evidence" value="ECO:0007669"/>
    <property type="project" value="TreeGrafter"/>
</dbReference>
<feature type="domain" description="HTH marR-type" evidence="1">
    <location>
        <begin position="1"/>
        <end position="141"/>
    </location>
</feature>
<evidence type="ECO:0000259" key="1">
    <source>
        <dbReference type="PROSITE" id="PS50995"/>
    </source>
</evidence>
<evidence type="ECO:0000313" key="2">
    <source>
        <dbReference type="EMBL" id="ABG97703.1"/>
    </source>
</evidence>